<dbReference type="RefSeq" id="WP_060192614.1">
    <property type="nucleotide sequence ID" value="NZ_LPHD01000049.1"/>
</dbReference>
<sequence>MLELKDLRLGERTALVVYNVIHNVGRLRTTLEQDFKLEIDLHSGKVKGALHLTDFQADNLEAAREKMAIWCDRMAAGLRAAKRKDGDLPLYERISFELASQPLWLQQEYARLVEAYVNAKTEDDHEAIRRWLEGHPMNLVGDMVESAQCEAERIQETQSSAHPD</sequence>
<evidence type="ECO:0000313" key="1">
    <source>
        <dbReference type="EMBL" id="KWA84216.1"/>
    </source>
</evidence>
<dbReference type="AlphaFoldDB" id="A0A106QCA8"/>
<proteinExistence type="predicted"/>
<evidence type="ECO:0000313" key="2">
    <source>
        <dbReference type="Proteomes" id="UP000060630"/>
    </source>
</evidence>
<dbReference type="EMBL" id="LPHD01000049">
    <property type="protein sequence ID" value="KWA84216.1"/>
    <property type="molecule type" value="Genomic_DNA"/>
</dbReference>
<gene>
    <name evidence="1" type="ORF">WL29_22920</name>
</gene>
<accession>A0A106QCA8</accession>
<protein>
    <submittedName>
        <fullName evidence="1">Uncharacterized protein</fullName>
    </submittedName>
</protein>
<reference evidence="1 2" key="1">
    <citation type="submission" date="2015-11" db="EMBL/GenBank/DDBJ databases">
        <title>Expanding the genomic diversity of Burkholderia species for the development of highly accurate diagnostics.</title>
        <authorList>
            <person name="Sahl J."/>
            <person name="Keim P."/>
            <person name="Wagner D."/>
        </authorList>
    </citation>
    <scope>NUCLEOTIDE SEQUENCE [LARGE SCALE GENOMIC DNA]</scope>
    <source>
        <strain evidence="1 2">MSMB2087WGS</strain>
    </source>
</reference>
<dbReference type="Proteomes" id="UP000060630">
    <property type="component" value="Unassembled WGS sequence"/>
</dbReference>
<name>A0A106QCA8_9BURK</name>
<organism evidence="1 2">
    <name type="scientific">Burkholderia ubonensis</name>
    <dbReference type="NCBI Taxonomy" id="101571"/>
    <lineage>
        <taxon>Bacteria</taxon>
        <taxon>Pseudomonadati</taxon>
        <taxon>Pseudomonadota</taxon>
        <taxon>Betaproteobacteria</taxon>
        <taxon>Burkholderiales</taxon>
        <taxon>Burkholderiaceae</taxon>
        <taxon>Burkholderia</taxon>
        <taxon>Burkholderia cepacia complex</taxon>
    </lineage>
</organism>
<comment type="caution">
    <text evidence="1">The sequence shown here is derived from an EMBL/GenBank/DDBJ whole genome shotgun (WGS) entry which is preliminary data.</text>
</comment>